<dbReference type="EMBL" id="JAVRRL010000029">
    <property type="protein sequence ID" value="KAK5112615.1"/>
    <property type="molecule type" value="Genomic_DNA"/>
</dbReference>
<reference evidence="1" key="1">
    <citation type="submission" date="2023-08" db="EMBL/GenBank/DDBJ databases">
        <title>Black Yeasts Isolated from many extreme environments.</title>
        <authorList>
            <person name="Coleine C."/>
            <person name="Stajich J.E."/>
            <person name="Selbmann L."/>
        </authorList>
    </citation>
    <scope>NUCLEOTIDE SEQUENCE</scope>
    <source>
        <strain evidence="1">CCFEE 5401</strain>
    </source>
</reference>
<evidence type="ECO:0000313" key="2">
    <source>
        <dbReference type="Proteomes" id="UP001310890"/>
    </source>
</evidence>
<comment type="caution">
    <text evidence="1">The sequence shown here is derived from an EMBL/GenBank/DDBJ whole genome shotgun (WGS) entry which is preliminary data.</text>
</comment>
<accession>A0AAN7TG76</accession>
<dbReference type="AlphaFoldDB" id="A0AAN7TG76"/>
<name>A0AAN7TG76_9PEZI</name>
<dbReference type="Proteomes" id="UP001310890">
    <property type="component" value="Unassembled WGS sequence"/>
</dbReference>
<proteinExistence type="predicted"/>
<sequence length="342" mass="37942">MSSIILNTFVFDEPDHQPSSSTTPWVSSERNFDEYGIHVLFQLSNFTQPDSRSIILPALRLASRMLECERAFPIWHAIFDADDDETKVPAEECVPGGLSNEHYLLAFGPRQDHSAAAARDSIAEMWRLVAQNLAIGWREMEGSGDCRTGMRGDGQPHSSLFLSTTLKHRILFAEGPGNPGYDWAQLMVASTMVHELTHAAMQRFRDDGLHRRMPPSRAYRVACCDTSEEGFEVEKAIFGGIPGFQAVRNHSRGAKFVPTLLQWPDPTIVAHYQQSHGICARNVPSEVAPRSFQMPWEFIFGLFTAAPSTPLTSLAVEDLTPLRDLGPVCDASEVFSAHGVEG</sequence>
<evidence type="ECO:0000313" key="1">
    <source>
        <dbReference type="EMBL" id="KAK5112615.1"/>
    </source>
</evidence>
<protein>
    <submittedName>
        <fullName evidence="1">Uncharacterized protein</fullName>
    </submittedName>
</protein>
<gene>
    <name evidence="1" type="ORF">LTR62_003930</name>
</gene>
<organism evidence="1 2">
    <name type="scientific">Meristemomyces frigidus</name>
    <dbReference type="NCBI Taxonomy" id="1508187"/>
    <lineage>
        <taxon>Eukaryota</taxon>
        <taxon>Fungi</taxon>
        <taxon>Dikarya</taxon>
        <taxon>Ascomycota</taxon>
        <taxon>Pezizomycotina</taxon>
        <taxon>Dothideomycetes</taxon>
        <taxon>Dothideomycetidae</taxon>
        <taxon>Mycosphaerellales</taxon>
        <taxon>Teratosphaeriaceae</taxon>
        <taxon>Meristemomyces</taxon>
    </lineage>
</organism>